<evidence type="ECO:0000313" key="1">
    <source>
        <dbReference type="EMBL" id="QVL34744.1"/>
    </source>
</evidence>
<dbReference type="AlphaFoldDB" id="A0A8E6EVB6"/>
<accession>A0A8E6EVB6</accession>
<keyword evidence="1" id="KW-0378">Hydrolase</keyword>
<dbReference type="Proteomes" id="UP000676194">
    <property type="component" value="Chromosome"/>
</dbReference>
<dbReference type="EMBL" id="CP074694">
    <property type="protein sequence ID" value="QVL34744.1"/>
    <property type="molecule type" value="Genomic_DNA"/>
</dbReference>
<evidence type="ECO:0000313" key="2">
    <source>
        <dbReference type="Proteomes" id="UP000676194"/>
    </source>
</evidence>
<keyword evidence="1" id="KW-0255">Endonuclease</keyword>
<keyword evidence="1" id="KW-0540">Nuclease</keyword>
<protein>
    <submittedName>
        <fullName evidence="1">Uma2 family endonuclease</fullName>
    </submittedName>
</protein>
<dbReference type="PANTHER" id="PTHR33352">
    <property type="entry name" value="SLR1095 PROTEIN"/>
    <property type="match status" value="1"/>
</dbReference>
<keyword evidence="2" id="KW-1185">Reference proteome</keyword>
<gene>
    <name evidence="1" type="ORF">KIH39_12790</name>
</gene>
<name>A0A8E6EVB6_9BACT</name>
<reference evidence="1" key="1">
    <citation type="submission" date="2021-05" db="EMBL/GenBank/DDBJ databases">
        <title>Complete genome sequence of the cellulolytic planctomycete Telmatocola sphagniphila SP2T and characterization of the first cellulase from planctomycetes.</title>
        <authorList>
            <person name="Rakitin A.L."/>
            <person name="Beletsky A.V."/>
            <person name="Naumoff D.G."/>
            <person name="Kulichevskaya I.S."/>
            <person name="Mardanov A.V."/>
            <person name="Ravin N.V."/>
            <person name="Dedysh S.N."/>
        </authorList>
    </citation>
    <scope>NUCLEOTIDE SEQUENCE</scope>
    <source>
        <strain evidence="1">SP2T</strain>
    </source>
</reference>
<dbReference type="KEGG" id="tsph:KIH39_12790"/>
<organism evidence="1 2">
    <name type="scientific">Telmatocola sphagniphila</name>
    <dbReference type="NCBI Taxonomy" id="1123043"/>
    <lineage>
        <taxon>Bacteria</taxon>
        <taxon>Pseudomonadati</taxon>
        <taxon>Planctomycetota</taxon>
        <taxon>Planctomycetia</taxon>
        <taxon>Gemmatales</taxon>
        <taxon>Gemmataceae</taxon>
    </lineage>
</organism>
<proteinExistence type="predicted"/>
<dbReference type="GO" id="GO:0004519">
    <property type="term" value="F:endonuclease activity"/>
    <property type="evidence" value="ECO:0007669"/>
    <property type="project" value="UniProtKB-KW"/>
</dbReference>
<dbReference type="PANTHER" id="PTHR33352:SF3">
    <property type="entry name" value="SLR1612 PROTEIN"/>
    <property type="match status" value="1"/>
</dbReference>
<sequence length="115" mass="12996">MLALNVEPQPGSIQDADNRFYFVWRMGKVPDVVLEIVSDRRGREASGKFESYARIGVPINVIFAPQEFLKIGLLNAYRLEEGEYLPIDPVHLGDTGLGLLLWNGEFENCRETSIL</sequence>
<dbReference type="RefSeq" id="WP_213500038.1">
    <property type="nucleotide sequence ID" value="NZ_CP074694.1"/>
</dbReference>